<sequence length="210" mass="23392">MKQKKINFLESSLNYSLLKSDSDSLIVGVDEVGRGCLFGGVVAAAVAMPLKKIHLLRDIGVNDSKKLTPRKRESLINPIKAVVDCYSIVEVDNITIDQINIFQASLLAMTRAILNLSISPYLCLVDGKFTLPNLSFPQISLIKGDMRSPLIASASILAKVWRDEKMLEYDQRYTNYDLKNNKGYGTKKHLDAIALYGLTPLHRKSFNCGQ</sequence>
<comment type="catalytic activity">
    <reaction evidence="1 14 15 16">
        <text>Endonucleolytic cleavage to 5'-phosphomonoester.</text>
        <dbReference type="EC" id="3.1.26.4"/>
    </reaction>
</comment>
<comment type="function">
    <text evidence="3 14 16">Endonuclease that specifically degrades the RNA of RNA-DNA hybrids.</text>
</comment>
<dbReference type="GO" id="GO:0006298">
    <property type="term" value="P:mismatch repair"/>
    <property type="evidence" value="ECO:0007669"/>
    <property type="project" value="TreeGrafter"/>
</dbReference>
<evidence type="ECO:0000256" key="7">
    <source>
        <dbReference type="ARBA" id="ARBA00019179"/>
    </source>
</evidence>
<dbReference type="CDD" id="cd07182">
    <property type="entry name" value="RNase_HII_bacteria_HII_like"/>
    <property type="match status" value="1"/>
</dbReference>
<keyword evidence="10 14" id="KW-0479">Metal-binding</keyword>
<comment type="similarity">
    <text evidence="5 14 16">Belongs to the RNase HII family.</text>
</comment>
<dbReference type="KEGG" id="can:Cyan10605_2946"/>
<keyword evidence="12 14" id="KW-0378">Hydrolase</keyword>
<feature type="binding site" evidence="14 15">
    <location>
        <position position="30"/>
    </location>
    <ligand>
        <name>a divalent metal cation</name>
        <dbReference type="ChEBI" id="CHEBI:60240"/>
    </ligand>
</feature>
<dbReference type="SUPFAM" id="SSF53098">
    <property type="entry name" value="Ribonuclease H-like"/>
    <property type="match status" value="1"/>
</dbReference>
<dbReference type="NCBIfam" id="NF000595">
    <property type="entry name" value="PRK00015.1-3"/>
    <property type="match status" value="1"/>
</dbReference>
<comment type="cofactor">
    <cofactor evidence="14 15">
        <name>Mn(2+)</name>
        <dbReference type="ChEBI" id="CHEBI:29035"/>
    </cofactor>
    <cofactor evidence="14 15">
        <name>Mg(2+)</name>
        <dbReference type="ChEBI" id="CHEBI:18420"/>
    </cofactor>
    <text evidence="14 15">Manganese or magnesium. Binds 1 divalent metal ion per monomer in the absence of substrate. May bind a second metal ion after substrate binding.</text>
</comment>
<dbReference type="GO" id="GO:0005737">
    <property type="term" value="C:cytoplasm"/>
    <property type="evidence" value="ECO:0007669"/>
    <property type="project" value="UniProtKB-SubCell"/>
</dbReference>
<dbReference type="GO" id="GO:0043137">
    <property type="term" value="P:DNA replication, removal of RNA primer"/>
    <property type="evidence" value="ECO:0007669"/>
    <property type="project" value="TreeGrafter"/>
</dbReference>
<dbReference type="InterPro" id="IPR024567">
    <property type="entry name" value="RNase_HII/HIII_dom"/>
</dbReference>
<dbReference type="InterPro" id="IPR036397">
    <property type="entry name" value="RNaseH_sf"/>
</dbReference>
<evidence type="ECO:0000256" key="4">
    <source>
        <dbReference type="ARBA" id="ARBA00004496"/>
    </source>
</evidence>
<comment type="cofactor">
    <cofactor evidence="2">
        <name>Mg(2+)</name>
        <dbReference type="ChEBI" id="CHEBI:18420"/>
    </cofactor>
</comment>
<gene>
    <name evidence="14" type="primary">rnhB</name>
    <name evidence="18" type="ordered locus">Cyan10605_2946</name>
</gene>
<feature type="binding site" evidence="14 15">
    <location>
        <position position="31"/>
    </location>
    <ligand>
        <name>a divalent metal cation</name>
        <dbReference type="ChEBI" id="CHEBI:60240"/>
    </ligand>
</feature>
<keyword evidence="8 14" id="KW-0963">Cytoplasm</keyword>
<dbReference type="EC" id="3.1.26.4" evidence="6 14"/>
<evidence type="ECO:0000313" key="19">
    <source>
        <dbReference type="Proteomes" id="UP000010480"/>
    </source>
</evidence>
<feature type="domain" description="RNase H type-2" evidence="17">
    <location>
        <begin position="24"/>
        <end position="210"/>
    </location>
</feature>
<accession>K9Z9D9</accession>
<feature type="binding site" evidence="14 15">
    <location>
        <position position="126"/>
    </location>
    <ligand>
        <name>a divalent metal cation</name>
        <dbReference type="ChEBI" id="CHEBI:60240"/>
    </ligand>
</feature>
<dbReference type="GO" id="GO:0030145">
    <property type="term" value="F:manganese ion binding"/>
    <property type="evidence" value="ECO:0007669"/>
    <property type="project" value="UniProtKB-UniRule"/>
</dbReference>
<evidence type="ECO:0000256" key="11">
    <source>
        <dbReference type="ARBA" id="ARBA00022759"/>
    </source>
</evidence>
<dbReference type="GO" id="GO:0032299">
    <property type="term" value="C:ribonuclease H2 complex"/>
    <property type="evidence" value="ECO:0007669"/>
    <property type="project" value="TreeGrafter"/>
</dbReference>
<name>K9Z9D9_CYAAP</name>
<dbReference type="GO" id="GO:0004523">
    <property type="term" value="F:RNA-DNA hybrid ribonuclease activity"/>
    <property type="evidence" value="ECO:0007669"/>
    <property type="project" value="UniProtKB-UniRule"/>
</dbReference>
<dbReference type="STRING" id="755178.Cyan10605_2946"/>
<evidence type="ECO:0000256" key="8">
    <source>
        <dbReference type="ARBA" id="ARBA00022490"/>
    </source>
</evidence>
<dbReference type="PATRIC" id="fig|755178.3.peg.3135"/>
<evidence type="ECO:0000313" key="18">
    <source>
        <dbReference type="EMBL" id="AFZ55008.1"/>
    </source>
</evidence>
<dbReference type="Pfam" id="PF01351">
    <property type="entry name" value="RNase_HII"/>
    <property type="match status" value="1"/>
</dbReference>
<evidence type="ECO:0000256" key="1">
    <source>
        <dbReference type="ARBA" id="ARBA00000077"/>
    </source>
</evidence>
<evidence type="ECO:0000256" key="12">
    <source>
        <dbReference type="ARBA" id="ARBA00022801"/>
    </source>
</evidence>
<protein>
    <recommendedName>
        <fullName evidence="7 14">Ribonuclease HII</fullName>
        <shortName evidence="14">RNase HII</shortName>
        <ecNumber evidence="6 14">3.1.26.4</ecNumber>
    </recommendedName>
</protein>
<dbReference type="InterPro" id="IPR012337">
    <property type="entry name" value="RNaseH-like_sf"/>
</dbReference>
<dbReference type="GO" id="GO:0003723">
    <property type="term" value="F:RNA binding"/>
    <property type="evidence" value="ECO:0007669"/>
    <property type="project" value="UniProtKB-UniRule"/>
</dbReference>
<dbReference type="PANTHER" id="PTHR10954">
    <property type="entry name" value="RIBONUCLEASE H2 SUBUNIT A"/>
    <property type="match status" value="1"/>
</dbReference>
<dbReference type="EMBL" id="CP003947">
    <property type="protein sequence ID" value="AFZ55008.1"/>
    <property type="molecule type" value="Genomic_DNA"/>
</dbReference>
<evidence type="ECO:0000256" key="15">
    <source>
        <dbReference type="PROSITE-ProRule" id="PRU01319"/>
    </source>
</evidence>
<keyword evidence="11 14" id="KW-0255">Endonuclease</keyword>
<evidence type="ECO:0000256" key="14">
    <source>
        <dbReference type="HAMAP-Rule" id="MF_00052"/>
    </source>
</evidence>
<dbReference type="OrthoDB" id="9803420at2"/>
<evidence type="ECO:0000256" key="2">
    <source>
        <dbReference type="ARBA" id="ARBA00001946"/>
    </source>
</evidence>
<evidence type="ECO:0000256" key="9">
    <source>
        <dbReference type="ARBA" id="ARBA00022722"/>
    </source>
</evidence>
<dbReference type="InterPro" id="IPR022898">
    <property type="entry name" value="RNase_HII"/>
</dbReference>
<dbReference type="HAMAP" id="MF_00052_B">
    <property type="entry name" value="RNase_HII_B"/>
    <property type="match status" value="1"/>
</dbReference>
<dbReference type="HOGENOM" id="CLU_036532_3_2_3"/>
<keyword evidence="19" id="KW-1185">Reference proteome</keyword>
<evidence type="ECO:0000256" key="13">
    <source>
        <dbReference type="ARBA" id="ARBA00023211"/>
    </source>
</evidence>
<evidence type="ECO:0000256" key="10">
    <source>
        <dbReference type="ARBA" id="ARBA00022723"/>
    </source>
</evidence>
<keyword evidence="13 14" id="KW-0464">Manganese</keyword>
<evidence type="ECO:0000256" key="3">
    <source>
        <dbReference type="ARBA" id="ARBA00004065"/>
    </source>
</evidence>
<evidence type="ECO:0000256" key="16">
    <source>
        <dbReference type="RuleBase" id="RU003515"/>
    </source>
</evidence>
<organism evidence="18 19">
    <name type="scientific">Cyanobacterium aponinum (strain PCC 10605)</name>
    <dbReference type="NCBI Taxonomy" id="755178"/>
    <lineage>
        <taxon>Bacteria</taxon>
        <taxon>Bacillati</taxon>
        <taxon>Cyanobacteriota</taxon>
        <taxon>Cyanophyceae</taxon>
        <taxon>Oscillatoriophycideae</taxon>
        <taxon>Chroococcales</taxon>
        <taxon>Geminocystaceae</taxon>
        <taxon>Cyanobacterium</taxon>
    </lineage>
</organism>
<evidence type="ECO:0000259" key="17">
    <source>
        <dbReference type="PROSITE" id="PS51975"/>
    </source>
</evidence>
<dbReference type="AlphaFoldDB" id="K9Z9D9"/>
<dbReference type="PROSITE" id="PS51975">
    <property type="entry name" value="RNASE_H_2"/>
    <property type="match status" value="1"/>
</dbReference>
<reference evidence="19" key="1">
    <citation type="journal article" date="2013" name="Proc. Natl. Acad. Sci. U.S.A.">
        <title>Improving the coverage of the cyanobacterial phylum using diversity-driven genome sequencing.</title>
        <authorList>
            <person name="Shih P.M."/>
            <person name="Wu D."/>
            <person name="Latifi A."/>
            <person name="Axen S.D."/>
            <person name="Fewer D.P."/>
            <person name="Talla E."/>
            <person name="Calteau A."/>
            <person name="Cai F."/>
            <person name="Tandeau de Marsac N."/>
            <person name="Rippka R."/>
            <person name="Herdman M."/>
            <person name="Sivonen K."/>
            <person name="Coursin T."/>
            <person name="Laurent T."/>
            <person name="Goodwin L."/>
            <person name="Nolan M."/>
            <person name="Davenport K.W."/>
            <person name="Han C.S."/>
            <person name="Rubin E.M."/>
            <person name="Eisen J.A."/>
            <person name="Woyke T."/>
            <person name="Gugger M."/>
            <person name="Kerfeld C.A."/>
        </authorList>
    </citation>
    <scope>NUCLEOTIDE SEQUENCE [LARGE SCALE GENOMIC DNA]</scope>
    <source>
        <strain evidence="19">PCC 10605</strain>
    </source>
</reference>
<dbReference type="Gene3D" id="3.30.420.10">
    <property type="entry name" value="Ribonuclease H-like superfamily/Ribonuclease H"/>
    <property type="match status" value="1"/>
</dbReference>
<comment type="subcellular location">
    <subcellularLocation>
        <location evidence="4 14">Cytoplasm</location>
    </subcellularLocation>
</comment>
<evidence type="ECO:0000256" key="5">
    <source>
        <dbReference type="ARBA" id="ARBA00007383"/>
    </source>
</evidence>
<dbReference type="InterPro" id="IPR001352">
    <property type="entry name" value="RNase_HII/HIII"/>
</dbReference>
<proteinExistence type="inferred from homology"/>
<dbReference type="eggNOG" id="COG0164">
    <property type="taxonomic scope" value="Bacteria"/>
</dbReference>
<dbReference type="Proteomes" id="UP000010480">
    <property type="component" value="Chromosome"/>
</dbReference>
<keyword evidence="9 14" id="KW-0540">Nuclease</keyword>
<dbReference type="PANTHER" id="PTHR10954:SF18">
    <property type="entry name" value="RIBONUCLEASE HII"/>
    <property type="match status" value="1"/>
</dbReference>
<evidence type="ECO:0000256" key="6">
    <source>
        <dbReference type="ARBA" id="ARBA00012180"/>
    </source>
</evidence>
<dbReference type="RefSeq" id="WP_015220727.1">
    <property type="nucleotide sequence ID" value="NC_019776.1"/>
</dbReference>